<evidence type="ECO:0000313" key="2">
    <source>
        <dbReference type="Proteomes" id="UP001629260"/>
    </source>
</evidence>
<reference evidence="1 2" key="1">
    <citation type="submission" date="2024-06" db="EMBL/GenBank/DDBJ databases">
        <authorList>
            <person name="Kaempfer P."/>
            <person name="Viver T."/>
        </authorList>
    </citation>
    <scope>NUCLEOTIDE SEQUENCE [LARGE SCALE GENOMIC DNA]</scope>
    <source>
        <strain evidence="1 2">ST-87</strain>
    </source>
</reference>
<dbReference type="Proteomes" id="UP001629260">
    <property type="component" value="Unassembled WGS sequence"/>
</dbReference>
<dbReference type="InterPro" id="IPR020568">
    <property type="entry name" value="Ribosomal_Su5_D2-typ_SF"/>
</dbReference>
<keyword evidence="2" id="KW-1185">Reference proteome</keyword>
<dbReference type="GO" id="GO:0016301">
    <property type="term" value="F:kinase activity"/>
    <property type="evidence" value="ECO:0007669"/>
    <property type="project" value="UniProtKB-KW"/>
</dbReference>
<keyword evidence="1" id="KW-0808">Transferase</keyword>
<dbReference type="RefSeq" id="WP_408081757.1">
    <property type="nucleotide sequence ID" value="NZ_JBELQA010000005.1"/>
</dbReference>
<name>A0ABW8XTT0_9FLAO</name>
<proteinExistence type="predicted"/>
<comment type="caution">
    <text evidence="1">The sequence shown here is derived from an EMBL/GenBank/DDBJ whole genome shotgun (WGS) entry which is preliminary data.</text>
</comment>
<evidence type="ECO:0000313" key="1">
    <source>
        <dbReference type="EMBL" id="MFL9831284.1"/>
    </source>
</evidence>
<organism evidence="1 2">
    <name type="scientific">Flavobacterium plantiphilum</name>
    <dbReference type="NCBI Taxonomy" id="3163297"/>
    <lineage>
        <taxon>Bacteria</taxon>
        <taxon>Pseudomonadati</taxon>
        <taxon>Bacteroidota</taxon>
        <taxon>Flavobacteriia</taxon>
        <taxon>Flavobacteriales</taxon>
        <taxon>Flavobacteriaceae</taxon>
        <taxon>Flavobacterium</taxon>
    </lineage>
</organism>
<dbReference type="InterPro" id="IPR047765">
    <property type="entry name" value="GHMP_GYDIA-like"/>
</dbReference>
<dbReference type="SUPFAM" id="SSF54211">
    <property type="entry name" value="Ribosomal protein S5 domain 2-like"/>
    <property type="match status" value="1"/>
</dbReference>
<gene>
    <name evidence="1" type="ORF">ABS764_10545</name>
</gene>
<keyword evidence="1" id="KW-0418">Kinase</keyword>
<dbReference type="EMBL" id="JBELQA010000005">
    <property type="protein sequence ID" value="MFL9831284.1"/>
    <property type="molecule type" value="Genomic_DNA"/>
</dbReference>
<accession>A0ABW8XTT0</accession>
<dbReference type="NCBIfam" id="NF040656">
    <property type="entry name" value="GHMP_GYDIA"/>
    <property type="match status" value="1"/>
</dbReference>
<protein>
    <submittedName>
        <fullName evidence="1">GYDIA family GHMP kinase</fullName>
    </submittedName>
</protein>
<sequence>MDTKKTFYSNGKLLITAEYLVLDGAKALALPTKFGQNLIIEESKNAEINWKSFDADGSTWFEDSITFSEIKNPVSAKEESVKTTLIKILHEAYLLNPDFLNQEKGFQITTELTFPKKWGLGTSSTLINNIAQWLNIDAFELLNNSFGGSGYDIACAQNNTPVLYQLKHGKAKVEPVQFYPNFTDNIYFVYLNKKQSSKTAIANYQKNKTTDIEKYISKTDKITHEILHAKNSTIMAAAIARHETIMSTILETPAVKENLFSDFMGEIKSLGAWGGDFIMVISDVNPVTYFKSKGYKTIISYQDMILK</sequence>
<dbReference type="InterPro" id="IPR014721">
    <property type="entry name" value="Ribsml_uS5_D2-typ_fold_subgr"/>
</dbReference>
<dbReference type="Gene3D" id="3.30.230.10">
    <property type="match status" value="1"/>
</dbReference>